<dbReference type="PANTHER" id="PTHR10534">
    <property type="entry name" value="PYRIDOXAL KINASE"/>
    <property type="match status" value="1"/>
</dbReference>
<evidence type="ECO:0000313" key="16">
    <source>
        <dbReference type="EMBL" id="SSX14837.1"/>
    </source>
</evidence>
<organism evidence="17">
    <name type="scientific">Culicoides sonorensis</name>
    <name type="common">Biting midge</name>
    <dbReference type="NCBI Taxonomy" id="179676"/>
    <lineage>
        <taxon>Eukaryota</taxon>
        <taxon>Metazoa</taxon>
        <taxon>Ecdysozoa</taxon>
        <taxon>Arthropoda</taxon>
        <taxon>Hexapoda</taxon>
        <taxon>Insecta</taxon>
        <taxon>Pterygota</taxon>
        <taxon>Neoptera</taxon>
        <taxon>Endopterygota</taxon>
        <taxon>Diptera</taxon>
        <taxon>Nematocera</taxon>
        <taxon>Chironomoidea</taxon>
        <taxon>Ceratopogonidae</taxon>
        <taxon>Ceratopogoninae</taxon>
        <taxon>Culicoides</taxon>
        <taxon>Monoculicoides</taxon>
    </lineage>
</organism>
<evidence type="ECO:0000256" key="12">
    <source>
        <dbReference type="ARBA" id="ARBA00047310"/>
    </source>
</evidence>
<evidence type="ECO:0000259" key="15">
    <source>
        <dbReference type="Pfam" id="PF08543"/>
    </source>
</evidence>
<dbReference type="Pfam" id="PF08543">
    <property type="entry name" value="Phos_pyr_kin"/>
    <property type="match status" value="1"/>
</dbReference>
<dbReference type="CDD" id="cd01173">
    <property type="entry name" value="pyridoxal_pyridoxamine_kinase"/>
    <property type="match status" value="1"/>
</dbReference>
<dbReference type="GO" id="GO:0005829">
    <property type="term" value="C:cytosol"/>
    <property type="evidence" value="ECO:0007669"/>
    <property type="project" value="TreeGrafter"/>
</dbReference>
<dbReference type="InterPro" id="IPR013749">
    <property type="entry name" value="PM/HMP-P_kinase-1"/>
</dbReference>
<evidence type="ECO:0000256" key="9">
    <source>
        <dbReference type="ARBA" id="ARBA00022777"/>
    </source>
</evidence>
<evidence type="ECO:0000256" key="1">
    <source>
        <dbReference type="ARBA" id="ARBA00004750"/>
    </source>
</evidence>
<dbReference type="AlphaFoldDB" id="A0A336MVE1"/>
<evidence type="ECO:0000256" key="7">
    <source>
        <dbReference type="ARBA" id="ARBA00022679"/>
    </source>
</evidence>
<reference evidence="16" key="1">
    <citation type="submission" date="2018-04" db="EMBL/GenBank/DDBJ databases">
        <authorList>
            <person name="Go L.Y."/>
            <person name="Mitchell J.A."/>
        </authorList>
    </citation>
    <scope>NUCLEOTIDE SEQUENCE</scope>
    <source>
        <tissue evidence="16">Whole organism</tissue>
    </source>
</reference>
<evidence type="ECO:0000256" key="4">
    <source>
        <dbReference type="ARBA" id="ARBA00008805"/>
    </source>
</evidence>
<dbReference type="PANTHER" id="PTHR10534:SF2">
    <property type="entry name" value="PYRIDOXAL KINASE"/>
    <property type="match status" value="1"/>
</dbReference>
<evidence type="ECO:0000256" key="3">
    <source>
        <dbReference type="ARBA" id="ARBA00005210"/>
    </source>
</evidence>
<dbReference type="Gene3D" id="3.40.1190.20">
    <property type="match status" value="1"/>
</dbReference>
<dbReference type="GO" id="GO:0008478">
    <property type="term" value="F:pyridoxal kinase activity"/>
    <property type="evidence" value="ECO:0007669"/>
    <property type="project" value="UniProtKB-EC"/>
</dbReference>
<evidence type="ECO:0000256" key="5">
    <source>
        <dbReference type="ARBA" id="ARBA00012104"/>
    </source>
</evidence>
<dbReference type="SUPFAM" id="SSF53613">
    <property type="entry name" value="Ribokinase-like"/>
    <property type="match status" value="1"/>
</dbReference>
<dbReference type="VEuPathDB" id="VectorBase:CSON007632"/>
<sequence length="304" mass="34317">MSSLSQKRVLSIQSHVVHGYVGNKSATFPLQLLGFEVDAINSVQFSCHTGYKVFKGQVLNETELDEVFNGLVANDLQSMYSHLLTGYVGNVNFLRHIGGIIKKLRESNPTLTYVCDPVMGDDDFMYVPKELLPVYRDEIIPLSNITTPNQFEAELITDVKIKSEDDVWKACNWFHEKGVGTVALSSTNLGNSDELLAYLSYKQGSDEQKYRLSIPKVEGIRFTGTGDLFAALYLAHSSNIDDKGKAFENTIASLQAVVRKTFETVPKEVKEKQRKALPWERELKIIQCKREIEEPKVELYAKRV</sequence>
<evidence type="ECO:0000256" key="14">
    <source>
        <dbReference type="ARBA" id="ARBA00048524"/>
    </source>
</evidence>
<evidence type="ECO:0000256" key="8">
    <source>
        <dbReference type="ARBA" id="ARBA00022741"/>
    </source>
</evidence>
<comment type="catalytic activity">
    <reaction evidence="14">
        <text>pyridoxine + ATP = pyridoxine 5'-phosphate + ADP + H(+)</text>
        <dbReference type="Rhea" id="RHEA:25108"/>
        <dbReference type="ChEBI" id="CHEBI:15378"/>
        <dbReference type="ChEBI" id="CHEBI:16709"/>
        <dbReference type="ChEBI" id="CHEBI:30616"/>
        <dbReference type="ChEBI" id="CHEBI:58589"/>
        <dbReference type="ChEBI" id="CHEBI:456216"/>
        <dbReference type="EC" id="2.7.1.35"/>
    </reaction>
    <physiologicalReaction direction="left-to-right" evidence="14">
        <dbReference type="Rhea" id="RHEA:25109"/>
    </physiologicalReaction>
</comment>
<comment type="pathway">
    <text evidence="2">Cofactor metabolism; pyridoxal 5'-phosphate salvage; pyridoxine 5'-phosphate from pyridoxine: step 1/1.</text>
</comment>
<keyword evidence="9" id="KW-0418">Kinase</keyword>
<name>A0A336MVE1_CULSO</name>
<reference evidence="17" key="2">
    <citation type="submission" date="2018-07" db="EMBL/GenBank/DDBJ databases">
        <authorList>
            <person name="Quirk P.G."/>
            <person name="Krulwich T.A."/>
        </authorList>
    </citation>
    <scope>NUCLEOTIDE SEQUENCE</scope>
</reference>
<accession>A0A336MVE1</accession>
<keyword evidence="8" id="KW-0547">Nucleotide-binding</keyword>
<keyword evidence="7" id="KW-0808">Transferase</keyword>
<evidence type="ECO:0000313" key="17">
    <source>
        <dbReference type="EMBL" id="SSX34226.1"/>
    </source>
</evidence>
<dbReference type="EC" id="2.7.1.35" evidence="5"/>
<dbReference type="GO" id="GO:0005524">
    <property type="term" value="F:ATP binding"/>
    <property type="evidence" value="ECO:0007669"/>
    <property type="project" value="UniProtKB-KW"/>
</dbReference>
<keyword evidence="10" id="KW-0067">ATP-binding</keyword>
<dbReference type="NCBIfam" id="TIGR00687">
    <property type="entry name" value="pyridox_kin"/>
    <property type="match status" value="1"/>
</dbReference>
<comment type="catalytic activity">
    <reaction evidence="12">
        <text>pyridoxamine + ATP = pyridoxamine 5'-phosphate + ADP + H(+)</text>
        <dbReference type="Rhea" id="RHEA:25104"/>
        <dbReference type="ChEBI" id="CHEBI:15378"/>
        <dbReference type="ChEBI" id="CHEBI:30616"/>
        <dbReference type="ChEBI" id="CHEBI:57761"/>
        <dbReference type="ChEBI" id="CHEBI:58451"/>
        <dbReference type="ChEBI" id="CHEBI:456216"/>
        <dbReference type="EC" id="2.7.1.35"/>
    </reaction>
    <physiologicalReaction direction="left-to-right" evidence="12">
        <dbReference type="Rhea" id="RHEA:25105"/>
    </physiologicalReaction>
</comment>
<protein>
    <recommendedName>
        <fullName evidence="6">Pyridoxal kinase</fullName>
        <ecNumber evidence="5">2.7.1.35</ecNumber>
    </recommendedName>
    <alternativeName>
        <fullName evidence="11">Pyridoxine kinase</fullName>
    </alternativeName>
</protein>
<dbReference type="UniPathway" id="UPA01068">
    <property type="reaction ID" value="UER00298"/>
</dbReference>
<evidence type="ECO:0000256" key="6">
    <source>
        <dbReference type="ARBA" id="ARBA00018134"/>
    </source>
</evidence>
<evidence type="ECO:0000256" key="10">
    <source>
        <dbReference type="ARBA" id="ARBA00022840"/>
    </source>
</evidence>
<dbReference type="EMBL" id="UFQS01002890">
    <property type="protein sequence ID" value="SSX14837.1"/>
    <property type="molecule type" value="Genomic_DNA"/>
</dbReference>
<dbReference type="GO" id="GO:0009443">
    <property type="term" value="P:pyridoxal 5'-phosphate salvage"/>
    <property type="evidence" value="ECO:0007669"/>
    <property type="project" value="InterPro"/>
</dbReference>
<comment type="catalytic activity">
    <reaction evidence="13">
        <text>pyridoxal + ATP = pyridoxal 5'-phosphate + ADP + H(+)</text>
        <dbReference type="Rhea" id="RHEA:10224"/>
        <dbReference type="ChEBI" id="CHEBI:15378"/>
        <dbReference type="ChEBI" id="CHEBI:17310"/>
        <dbReference type="ChEBI" id="CHEBI:30616"/>
        <dbReference type="ChEBI" id="CHEBI:456216"/>
        <dbReference type="ChEBI" id="CHEBI:597326"/>
        <dbReference type="EC" id="2.7.1.35"/>
    </reaction>
    <physiologicalReaction direction="left-to-right" evidence="13">
        <dbReference type="Rhea" id="RHEA:10225"/>
    </physiologicalReaction>
</comment>
<comment type="pathway">
    <text evidence="3">Cofactor metabolism; pyridoxal 5'-phosphate salvage; pyridoxal 5'-phosphate from pyridoxal: step 1/1.</text>
</comment>
<dbReference type="EMBL" id="UFQT01002890">
    <property type="protein sequence ID" value="SSX34226.1"/>
    <property type="molecule type" value="Genomic_DNA"/>
</dbReference>
<comment type="pathway">
    <text evidence="1">Cofactor metabolism; pyridoxal 5'-phosphate salvage; pyridoxamine 5'-phosphate from pyridoxamine: step 1/1.</text>
</comment>
<evidence type="ECO:0000256" key="2">
    <source>
        <dbReference type="ARBA" id="ARBA00004835"/>
    </source>
</evidence>
<gene>
    <name evidence="17" type="primary">CSON007632</name>
</gene>
<dbReference type="InterPro" id="IPR029056">
    <property type="entry name" value="Ribokinase-like"/>
</dbReference>
<evidence type="ECO:0000256" key="11">
    <source>
        <dbReference type="ARBA" id="ARBA00032808"/>
    </source>
</evidence>
<dbReference type="OMA" id="HTQYGQW"/>
<comment type="similarity">
    <text evidence="4">Belongs to the pyridoxine kinase family.</text>
</comment>
<evidence type="ECO:0000256" key="13">
    <source>
        <dbReference type="ARBA" id="ARBA00047377"/>
    </source>
</evidence>
<proteinExistence type="inferred from homology"/>
<dbReference type="InterPro" id="IPR004625">
    <property type="entry name" value="PyrdxlKinase"/>
</dbReference>
<feature type="domain" description="Pyridoxamine kinase/Phosphomethylpyrimidine kinase" evidence="15">
    <location>
        <begin position="99"/>
        <end position="263"/>
    </location>
</feature>